<keyword evidence="2" id="KW-1185">Reference proteome</keyword>
<evidence type="ECO:0000313" key="2">
    <source>
        <dbReference type="Proteomes" id="UP000010482"/>
    </source>
</evidence>
<dbReference type="InterPro" id="IPR019270">
    <property type="entry name" value="DUF2283"/>
</dbReference>
<dbReference type="AlphaFoldDB" id="K9YUZ2"/>
<dbReference type="KEGG" id="dsl:Dacsa_2057"/>
<name>K9YUZ2_DACS8</name>
<proteinExistence type="predicted"/>
<protein>
    <recommendedName>
        <fullName evidence="3">DUF2283 domain-containing protein</fullName>
    </recommendedName>
</protein>
<gene>
    <name evidence="1" type="ORF">Dacsa_2057</name>
</gene>
<dbReference type="OrthoDB" id="9799670at2"/>
<dbReference type="eggNOG" id="COG5428">
    <property type="taxonomic scope" value="Bacteria"/>
</dbReference>
<dbReference type="RefSeq" id="WP_015229693.1">
    <property type="nucleotide sequence ID" value="NC_019780.1"/>
</dbReference>
<dbReference type="HOGENOM" id="CLU_166740_0_0_3"/>
<dbReference type="STRING" id="13035.Dacsa_2057"/>
<organism evidence="1 2">
    <name type="scientific">Dactylococcopsis salina (strain PCC 8305)</name>
    <name type="common">Myxobactron salinum</name>
    <dbReference type="NCBI Taxonomy" id="13035"/>
    <lineage>
        <taxon>Bacteria</taxon>
        <taxon>Bacillati</taxon>
        <taxon>Cyanobacteriota</taxon>
        <taxon>Cyanophyceae</taxon>
        <taxon>Nodosilineales</taxon>
        <taxon>Cymatolegaceae</taxon>
        <taxon>Dactylococcopsis</taxon>
    </lineage>
</organism>
<dbReference type="Proteomes" id="UP000010482">
    <property type="component" value="Chromosome"/>
</dbReference>
<accession>K9YUZ2</accession>
<evidence type="ECO:0000313" key="1">
    <source>
        <dbReference type="EMBL" id="AFZ50699.1"/>
    </source>
</evidence>
<evidence type="ECO:0008006" key="3">
    <source>
        <dbReference type="Google" id="ProtNLM"/>
    </source>
</evidence>
<sequence length="104" mass="12044">MLIRYDQESQAAYIKLLDSKVIESEEIAPGIVYDFDVKDKIRGIEFYRLDSLSREEFINLNLPLQLRDKEIIETCLFSLSKLTPKFTIFFGKESPNLSAFSKTA</sequence>
<dbReference type="Pfam" id="PF10049">
    <property type="entry name" value="DUF2283"/>
    <property type="match status" value="1"/>
</dbReference>
<dbReference type="EMBL" id="CP003944">
    <property type="protein sequence ID" value="AFZ50699.1"/>
    <property type="molecule type" value="Genomic_DNA"/>
</dbReference>
<reference evidence="1" key="1">
    <citation type="submission" date="2012-04" db="EMBL/GenBank/DDBJ databases">
        <title>Finished genome of Dactylococcopsis salina PCC 8305.</title>
        <authorList>
            <consortium name="US DOE Joint Genome Institute"/>
            <person name="Gugger M."/>
            <person name="Coursin T."/>
            <person name="Rippka R."/>
            <person name="Tandeau De Marsac N."/>
            <person name="Huntemann M."/>
            <person name="Wei C.-L."/>
            <person name="Han J."/>
            <person name="Detter J.C."/>
            <person name="Han C."/>
            <person name="Tapia R."/>
            <person name="Daligault H."/>
            <person name="Chen A."/>
            <person name="Krypides N."/>
            <person name="Mavromatis K."/>
            <person name="Markowitz V."/>
            <person name="Szeto E."/>
            <person name="Ivanova N."/>
            <person name="Ovchinnikova G."/>
            <person name="Pagani I."/>
            <person name="Pati A."/>
            <person name="Goodwin L."/>
            <person name="Peters L."/>
            <person name="Pitluck S."/>
            <person name="Woyke T."/>
            <person name="Kerfeld C."/>
        </authorList>
    </citation>
    <scope>NUCLEOTIDE SEQUENCE [LARGE SCALE GENOMIC DNA]</scope>
    <source>
        <strain evidence="1">PCC 8305</strain>
    </source>
</reference>